<proteinExistence type="predicted"/>
<evidence type="ECO:0008006" key="4">
    <source>
        <dbReference type="Google" id="ProtNLM"/>
    </source>
</evidence>
<dbReference type="EMBL" id="JRNQ01000005">
    <property type="protein sequence ID" value="KGF45652.1"/>
    <property type="molecule type" value="Genomic_DNA"/>
</dbReference>
<dbReference type="RefSeq" id="WP_036866009.1">
    <property type="nucleotide sequence ID" value="NZ_JRNQ01000005.1"/>
</dbReference>
<name>A0A096BSH3_9BACT</name>
<accession>A0A096BSH3</accession>
<dbReference type="Gene3D" id="2.60.120.260">
    <property type="entry name" value="Galactose-binding domain-like"/>
    <property type="match status" value="1"/>
</dbReference>
<dbReference type="OrthoDB" id="1080488at2"/>
<feature type="chain" id="PRO_5001926020" description="DUF1735 domain-containing protein" evidence="1">
    <location>
        <begin position="20"/>
        <end position="337"/>
    </location>
</feature>
<organism evidence="2 3">
    <name type="scientific">Prevotella bivia DNF00320</name>
    <dbReference type="NCBI Taxonomy" id="1401068"/>
    <lineage>
        <taxon>Bacteria</taxon>
        <taxon>Pseudomonadati</taxon>
        <taxon>Bacteroidota</taxon>
        <taxon>Bacteroidia</taxon>
        <taxon>Bacteroidales</taxon>
        <taxon>Prevotellaceae</taxon>
        <taxon>Prevotella</taxon>
    </lineage>
</organism>
<dbReference type="Proteomes" id="UP000029525">
    <property type="component" value="Unassembled WGS sequence"/>
</dbReference>
<protein>
    <recommendedName>
        <fullName evidence="4">DUF1735 domain-containing protein</fullName>
    </recommendedName>
</protein>
<keyword evidence="1" id="KW-0732">Signal</keyword>
<dbReference type="SUPFAM" id="SSF49785">
    <property type="entry name" value="Galactose-binding domain-like"/>
    <property type="match status" value="1"/>
</dbReference>
<evidence type="ECO:0000313" key="3">
    <source>
        <dbReference type="Proteomes" id="UP000029525"/>
    </source>
</evidence>
<comment type="caution">
    <text evidence="2">The sequence shown here is derived from an EMBL/GenBank/DDBJ whole genome shotgun (WGS) entry which is preliminary data.</text>
</comment>
<dbReference type="InterPro" id="IPR008979">
    <property type="entry name" value="Galactose-bd-like_sf"/>
</dbReference>
<dbReference type="PROSITE" id="PS51257">
    <property type="entry name" value="PROKAR_LIPOPROTEIN"/>
    <property type="match status" value="1"/>
</dbReference>
<dbReference type="AlphaFoldDB" id="A0A096BSH3"/>
<evidence type="ECO:0000313" key="2">
    <source>
        <dbReference type="EMBL" id="KGF45652.1"/>
    </source>
</evidence>
<evidence type="ECO:0000256" key="1">
    <source>
        <dbReference type="SAM" id="SignalP"/>
    </source>
</evidence>
<feature type="signal peptide" evidence="1">
    <location>
        <begin position="1"/>
        <end position="19"/>
    </location>
</feature>
<gene>
    <name evidence="2" type="ORF">HMPREF0647_01765</name>
</gene>
<sequence length="337" mass="37052">MKLKIKAINIAMLSLPLIAASCQSDPEVGSLLYPVDNTVVVKGFIDNRSYFPKNEATSEVIQAGEGGKLTTSGDTISLFAEITNPTDKDLTFTLKAVPTTSEGLTALKGDAVSLKTAIVTIKQGEKISAKPFTFSINKESASLKALKNKEKAELVLSLESKDGLDIVQSASTFKWIISKKISNINSIGTLEGKQQIGFEKYDYLDPGYKQKSNILSDGDMSAFSCERFDLDNPNSYAQFNFHEPTEVSGLTLIAPEFSRMGYPKGTMPRVVQIKALVDNKWTDIGEAICPEIKKSPKGWDIVFFNKVKTTQINLTFTDNFSNGEISYTVLSEVKFYK</sequence>
<reference evidence="2 3" key="1">
    <citation type="submission" date="2014-07" db="EMBL/GenBank/DDBJ databases">
        <authorList>
            <person name="McCorrison J."/>
            <person name="Sanka R."/>
            <person name="Torralba M."/>
            <person name="Gillis M."/>
            <person name="Haft D.H."/>
            <person name="Methe B."/>
            <person name="Sutton G."/>
            <person name="Nelson K.E."/>
        </authorList>
    </citation>
    <scope>NUCLEOTIDE SEQUENCE [LARGE SCALE GENOMIC DNA]</scope>
    <source>
        <strain evidence="2 3">DNF00320</strain>
    </source>
</reference>